<keyword evidence="3" id="KW-0804">Transcription</keyword>
<dbReference type="GO" id="GO:0043565">
    <property type="term" value="F:sequence-specific DNA binding"/>
    <property type="evidence" value="ECO:0007669"/>
    <property type="project" value="InterPro"/>
</dbReference>
<dbReference type="CDD" id="cd06976">
    <property type="entry name" value="cupin_MtlR-like_N"/>
    <property type="match status" value="1"/>
</dbReference>
<dbReference type="EMBL" id="RQJO01000016">
    <property type="protein sequence ID" value="RRA98013.1"/>
    <property type="molecule type" value="Genomic_DNA"/>
</dbReference>
<evidence type="ECO:0000256" key="1">
    <source>
        <dbReference type="ARBA" id="ARBA00023015"/>
    </source>
</evidence>
<proteinExistence type="predicted"/>
<keyword evidence="2" id="KW-0238">DNA-binding</keyword>
<dbReference type="GO" id="GO:0003700">
    <property type="term" value="F:DNA-binding transcription factor activity"/>
    <property type="evidence" value="ECO:0007669"/>
    <property type="project" value="InterPro"/>
</dbReference>
<evidence type="ECO:0000259" key="4">
    <source>
        <dbReference type="PROSITE" id="PS01124"/>
    </source>
</evidence>
<dbReference type="RefSeq" id="WP_124879252.1">
    <property type="nucleotide sequence ID" value="NZ_RQJO01000016.1"/>
</dbReference>
<feature type="domain" description="HTH araC/xylS-type" evidence="4">
    <location>
        <begin position="187"/>
        <end position="285"/>
    </location>
</feature>
<comment type="caution">
    <text evidence="5">The sequence shown here is derived from an EMBL/GenBank/DDBJ whole genome shotgun (WGS) entry which is preliminary data.</text>
</comment>
<dbReference type="Gene3D" id="1.10.10.60">
    <property type="entry name" value="Homeodomain-like"/>
    <property type="match status" value="2"/>
</dbReference>
<dbReference type="InterPro" id="IPR014710">
    <property type="entry name" value="RmlC-like_jellyroll"/>
</dbReference>
<evidence type="ECO:0000256" key="3">
    <source>
        <dbReference type="ARBA" id="ARBA00023163"/>
    </source>
</evidence>
<evidence type="ECO:0000313" key="5">
    <source>
        <dbReference type="EMBL" id="RRA98013.1"/>
    </source>
</evidence>
<dbReference type="Pfam" id="PF12833">
    <property type="entry name" value="HTH_18"/>
    <property type="match status" value="1"/>
</dbReference>
<evidence type="ECO:0000313" key="6">
    <source>
        <dbReference type="Proteomes" id="UP000271925"/>
    </source>
</evidence>
<dbReference type="AlphaFoldDB" id="A0A3P1BBJ2"/>
<organism evidence="5 6">
    <name type="scientific">Larkinella rosea</name>
    <dbReference type="NCBI Taxonomy" id="2025312"/>
    <lineage>
        <taxon>Bacteria</taxon>
        <taxon>Pseudomonadati</taxon>
        <taxon>Bacteroidota</taxon>
        <taxon>Cytophagia</taxon>
        <taxon>Cytophagales</taxon>
        <taxon>Spirosomataceae</taxon>
        <taxon>Larkinella</taxon>
    </lineage>
</organism>
<dbReference type="InterPro" id="IPR009057">
    <property type="entry name" value="Homeodomain-like_sf"/>
</dbReference>
<dbReference type="PANTHER" id="PTHR43280">
    <property type="entry name" value="ARAC-FAMILY TRANSCRIPTIONAL REGULATOR"/>
    <property type="match status" value="1"/>
</dbReference>
<dbReference type="OrthoDB" id="792101at2"/>
<dbReference type="InterPro" id="IPR018060">
    <property type="entry name" value="HTH_AraC"/>
</dbReference>
<dbReference type="InterPro" id="IPR011051">
    <property type="entry name" value="RmlC_Cupin_sf"/>
</dbReference>
<reference evidence="5 6" key="1">
    <citation type="submission" date="2018-11" db="EMBL/GenBank/DDBJ databases">
        <authorList>
            <person name="Zhou Z."/>
            <person name="Wang G."/>
        </authorList>
    </citation>
    <scope>NUCLEOTIDE SEQUENCE [LARGE SCALE GENOMIC DNA]</scope>
    <source>
        <strain evidence="5 6">KCTC52004</strain>
    </source>
</reference>
<name>A0A3P1BBJ2_9BACT</name>
<keyword evidence="6" id="KW-1185">Reference proteome</keyword>
<dbReference type="SMART" id="SM00342">
    <property type="entry name" value="HTH_ARAC"/>
    <property type="match status" value="1"/>
</dbReference>
<evidence type="ECO:0000256" key="2">
    <source>
        <dbReference type="ARBA" id="ARBA00023125"/>
    </source>
</evidence>
<sequence>MKTVEFRLPQEYDKSFIVFQEIGQFFPCPWHYHPEYELVLVLKSTGRRMVGDHIGYFDAGDLVFMGPSLPHVWVNDPEFFKGEAGYQADAIVVQFVDAFLGKPFMEIPEMEAFRSFLLRSNRGMVIKGETREKITALMTQMLPMNGLQRLSSLLQLFDLLAHTTEYEYLASPGFVQNTQLKSSDHLRKINQYIMQNFQEEITLSEIAGVANMALTTFCCFFKDHYRVSFVEYLNTVRIGYACKLISEKDLNIVEAAGESGFNNLANFNRQFKKIKNMTPSEYRRTLNVV</sequence>
<dbReference type="Proteomes" id="UP000271925">
    <property type="component" value="Unassembled WGS sequence"/>
</dbReference>
<dbReference type="PROSITE" id="PS01124">
    <property type="entry name" value="HTH_ARAC_FAMILY_2"/>
    <property type="match status" value="1"/>
</dbReference>
<protein>
    <submittedName>
        <fullName evidence="5">AraC family transcriptional regulator</fullName>
    </submittedName>
</protein>
<dbReference type="PANTHER" id="PTHR43280:SF27">
    <property type="entry name" value="TRANSCRIPTIONAL REGULATOR MTLR"/>
    <property type="match status" value="1"/>
</dbReference>
<accession>A0A3P1BBJ2</accession>
<gene>
    <name evidence="5" type="ORF">EHT25_30550</name>
</gene>
<keyword evidence="1" id="KW-0805">Transcription regulation</keyword>
<dbReference type="Gene3D" id="2.60.120.10">
    <property type="entry name" value="Jelly Rolls"/>
    <property type="match status" value="1"/>
</dbReference>
<dbReference type="SUPFAM" id="SSF51182">
    <property type="entry name" value="RmlC-like cupins"/>
    <property type="match status" value="1"/>
</dbReference>
<dbReference type="SUPFAM" id="SSF46689">
    <property type="entry name" value="Homeodomain-like"/>
    <property type="match status" value="2"/>
</dbReference>